<dbReference type="WBParaSite" id="ASIM_0000134501-mRNA-1">
    <property type="protein sequence ID" value="ASIM_0000134501-mRNA-1"/>
    <property type="gene ID" value="ASIM_0000134501"/>
</dbReference>
<keyword evidence="6" id="KW-1185">Reference proteome</keyword>
<reference evidence="5 6" key="2">
    <citation type="submission" date="2018-11" db="EMBL/GenBank/DDBJ databases">
        <authorList>
            <consortium name="Pathogen Informatics"/>
        </authorList>
    </citation>
    <scope>NUCLEOTIDE SEQUENCE [LARGE SCALE GENOMIC DNA]</scope>
</reference>
<comment type="caution">
    <text evidence="1">Lacks conserved residue(s) required for the propagation of feature annotation.</text>
</comment>
<dbReference type="Proteomes" id="UP000267096">
    <property type="component" value="Unassembled WGS sequence"/>
</dbReference>
<feature type="domain" description="ShKT" evidence="4">
    <location>
        <begin position="28"/>
        <end position="60"/>
    </location>
</feature>
<evidence type="ECO:0000256" key="1">
    <source>
        <dbReference type="PROSITE-ProRule" id="PRU01005"/>
    </source>
</evidence>
<name>A0A0M3J1E8_ANISI</name>
<feature type="compositionally biased region" description="Acidic residues" evidence="2">
    <location>
        <begin position="70"/>
        <end position="79"/>
    </location>
</feature>
<sequence>MRCSKTQMFTFLVLSVVLIGVLTNAEECEDLNKDCADRKYLCTDYKDYAAKNCRKSCDLCEGGGGGGGGGDEDDLDDLK</sequence>
<evidence type="ECO:0000259" key="4">
    <source>
        <dbReference type="PROSITE" id="PS51670"/>
    </source>
</evidence>
<dbReference type="AlphaFoldDB" id="A0A0M3J1E8"/>
<keyword evidence="3" id="KW-0732">Signal</keyword>
<evidence type="ECO:0000313" key="5">
    <source>
        <dbReference type="EMBL" id="VDK18545.1"/>
    </source>
</evidence>
<feature type="disulfide bond" evidence="1">
    <location>
        <begin position="35"/>
        <end position="53"/>
    </location>
</feature>
<dbReference type="PROSITE" id="PS51670">
    <property type="entry name" value="SHKT"/>
    <property type="match status" value="1"/>
</dbReference>
<dbReference type="Pfam" id="PF01549">
    <property type="entry name" value="ShK"/>
    <property type="match status" value="1"/>
</dbReference>
<evidence type="ECO:0000313" key="6">
    <source>
        <dbReference type="Proteomes" id="UP000267096"/>
    </source>
</evidence>
<proteinExistence type="predicted"/>
<dbReference type="InterPro" id="IPR003582">
    <property type="entry name" value="ShKT_dom"/>
</dbReference>
<evidence type="ECO:0000256" key="2">
    <source>
        <dbReference type="SAM" id="MobiDB-lite"/>
    </source>
</evidence>
<feature type="chain" id="PRO_5043120715" evidence="3">
    <location>
        <begin position="26"/>
        <end position="79"/>
    </location>
</feature>
<feature type="region of interest" description="Disordered" evidence="2">
    <location>
        <begin position="60"/>
        <end position="79"/>
    </location>
</feature>
<dbReference type="EMBL" id="UYRR01001201">
    <property type="protein sequence ID" value="VDK18545.1"/>
    <property type="molecule type" value="Genomic_DNA"/>
</dbReference>
<evidence type="ECO:0000256" key="3">
    <source>
        <dbReference type="SAM" id="SignalP"/>
    </source>
</evidence>
<keyword evidence="1" id="KW-1015">Disulfide bond</keyword>
<protein>
    <submittedName>
        <fullName evidence="7">ShKT domain-containing protein</fullName>
    </submittedName>
</protein>
<feature type="signal peptide" evidence="3">
    <location>
        <begin position="1"/>
        <end position="25"/>
    </location>
</feature>
<dbReference type="Gene3D" id="1.10.10.1940">
    <property type="match status" value="1"/>
</dbReference>
<dbReference type="SMART" id="SM00254">
    <property type="entry name" value="ShKT"/>
    <property type="match status" value="1"/>
</dbReference>
<organism evidence="7">
    <name type="scientific">Anisakis simplex</name>
    <name type="common">Herring worm</name>
    <dbReference type="NCBI Taxonomy" id="6269"/>
    <lineage>
        <taxon>Eukaryota</taxon>
        <taxon>Metazoa</taxon>
        <taxon>Ecdysozoa</taxon>
        <taxon>Nematoda</taxon>
        <taxon>Chromadorea</taxon>
        <taxon>Rhabditida</taxon>
        <taxon>Spirurina</taxon>
        <taxon>Ascaridomorpha</taxon>
        <taxon>Ascaridoidea</taxon>
        <taxon>Anisakidae</taxon>
        <taxon>Anisakis</taxon>
        <taxon>Anisakis simplex complex</taxon>
    </lineage>
</organism>
<reference evidence="7" key="1">
    <citation type="submission" date="2017-02" db="UniProtKB">
        <authorList>
            <consortium name="WormBaseParasite"/>
        </authorList>
    </citation>
    <scope>IDENTIFICATION</scope>
</reference>
<accession>A0A0M3J1E8</accession>
<evidence type="ECO:0000313" key="7">
    <source>
        <dbReference type="WBParaSite" id="ASIM_0000134501-mRNA-1"/>
    </source>
</evidence>
<gene>
    <name evidence="5" type="ORF">ASIM_LOCUS1231</name>
</gene>